<gene>
    <name evidence="2" type="ORF">LOTGIDRAFT_237778</name>
</gene>
<evidence type="ECO:0000313" key="2">
    <source>
        <dbReference type="EMBL" id="ESP03265.1"/>
    </source>
</evidence>
<evidence type="ECO:0008006" key="4">
    <source>
        <dbReference type="Google" id="ProtNLM"/>
    </source>
</evidence>
<dbReference type="Proteomes" id="UP000030746">
    <property type="component" value="Unassembled WGS sequence"/>
</dbReference>
<reference evidence="2 3" key="1">
    <citation type="journal article" date="2013" name="Nature">
        <title>Insights into bilaterian evolution from three spiralian genomes.</title>
        <authorList>
            <person name="Simakov O."/>
            <person name="Marletaz F."/>
            <person name="Cho S.J."/>
            <person name="Edsinger-Gonzales E."/>
            <person name="Havlak P."/>
            <person name="Hellsten U."/>
            <person name="Kuo D.H."/>
            <person name="Larsson T."/>
            <person name="Lv J."/>
            <person name="Arendt D."/>
            <person name="Savage R."/>
            <person name="Osoegawa K."/>
            <person name="de Jong P."/>
            <person name="Grimwood J."/>
            <person name="Chapman J.A."/>
            <person name="Shapiro H."/>
            <person name="Aerts A."/>
            <person name="Otillar R.P."/>
            <person name="Terry A.Y."/>
            <person name="Boore J.L."/>
            <person name="Grigoriev I.V."/>
            <person name="Lindberg D.R."/>
            <person name="Seaver E.C."/>
            <person name="Weisblat D.A."/>
            <person name="Putnam N.H."/>
            <person name="Rokhsar D.S."/>
        </authorList>
    </citation>
    <scope>NUCLEOTIDE SEQUENCE [LARGE SCALE GENOMIC DNA]</scope>
</reference>
<accession>V4CLS7</accession>
<evidence type="ECO:0000256" key="1">
    <source>
        <dbReference type="SAM" id="SignalP"/>
    </source>
</evidence>
<dbReference type="RefSeq" id="XP_009046064.1">
    <property type="nucleotide sequence ID" value="XM_009047816.1"/>
</dbReference>
<sequence>MTVISNLMLVIVLLCVASLHVASPKPNLRTREAVDGENEDCFYIKRGRVLKYPLSNSAYTKSEGECRSLCQKSNNCTATWTRRYNFGADMTFLCILFSKPYKFVASNINLEGCVKLFISLRGSKTLSYYGRICHLFDIEYSNVPANNFEYDLGWIVEKKACSTSDTVRYLPLNLAREMIEQ</sequence>
<dbReference type="GeneID" id="20250556"/>
<organism evidence="2 3">
    <name type="scientific">Lottia gigantea</name>
    <name type="common">Giant owl limpet</name>
    <dbReference type="NCBI Taxonomy" id="225164"/>
    <lineage>
        <taxon>Eukaryota</taxon>
        <taxon>Metazoa</taxon>
        <taxon>Spiralia</taxon>
        <taxon>Lophotrochozoa</taxon>
        <taxon>Mollusca</taxon>
        <taxon>Gastropoda</taxon>
        <taxon>Patellogastropoda</taxon>
        <taxon>Lottioidea</taxon>
        <taxon>Lottiidae</taxon>
        <taxon>Lottia</taxon>
    </lineage>
</organism>
<dbReference type="CTD" id="20250556"/>
<dbReference type="KEGG" id="lgi:LOTGIDRAFT_237778"/>
<proteinExistence type="predicted"/>
<protein>
    <recommendedName>
        <fullName evidence="4">Apple domain-containing protein</fullName>
    </recommendedName>
</protein>
<keyword evidence="3" id="KW-1185">Reference proteome</keyword>
<dbReference type="EMBL" id="KB200071">
    <property type="protein sequence ID" value="ESP03265.1"/>
    <property type="molecule type" value="Genomic_DNA"/>
</dbReference>
<dbReference type="AlphaFoldDB" id="V4CLS7"/>
<feature type="chain" id="PRO_5004718344" description="Apple domain-containing protein" evidence="1">
    <location>
        <begin position="25"/>
        <end position="181"/>
    </location>
</feature>
<feature type="signal peptide" evidence="1">
    <location>
        <begin position="1"/>
        <end position="24"/>
    </location>
</feature>
<name>V4CLS7_LOTGI</name>
<keyword evidence="1" id="KW-0732">Signal</keyword>
<dbReference type="HOGENOM" id="CLU_136999_0_0_1"/>
<evidence type="ECO:0000313" key="3">
    <source>
        <dbReference type="Proteomes" id="UP000030746"/>
    </source>
</evidence>